<feature type="compositionally biased region" description="Low complexity" evidence="1">
    <location>
        <begin position="174"/>
        <end position="203"/>
    </location>
</feature>
<protein>
    <submittedName>
        <fullName evidence="2">Uncharacterized protein</fullName>
    </submittedName>
</protein>
<evidence type="ECO:0000313" key="2">
    <source>
        <dbReference type="EMBL" id="ELZ03771.1"/>
    </source>
</evidence>
<dbReference type="OrthoDB" id="185449at2157"/>
<dbReference type="RefSeq" id="WP_006666509.1">
    <property type="nucleotide sequence ID" value="NZ_AOIP01000032.1"/>
</dbReference>
<evidence type="ECO:0000256" key="1">
    <source>
        <dbReference type="SAM" id="MobiDB-lite"/>
    </source>
</evidence>
<dbReference type="AlphaFoldDB" id="M0AYJ6"/>
<accession>M0AYJ6</accession>
<evidence type="ECO:0000313" key="3">
    <source>
        <dbReference type="Proteomes" id="UP000011591"/>
    </source>
</evidence>
<dbReference type="EMBL" id="AOIP01000032">
    <property type="protein sequence ID" value="ELZ03771.1"/>
    <property type="molecule type" value="Genomic_DNA"/>
</dbReference>
<dbReference type="Proteomes" id="UP000011591">
    <property type="component" value="Unassembled WGS sequence"/>
</dbReference>
<dbReference type="Pfam" id="PF20509">
    <property type="entry name" value="DUF6735"/>
    <property type="match status" value="2"/>
</dbReference>
<sequence length="225" mass="24862">MGHRALVAYRRPDRLYDLRYSHWGGTDLTLADEITAETPLADGTVSSELLADSIARDRILTAHLDPCVHEALFLVDPAANYTVSSYHVCWLEWGDGHGDERGAIVEPDPHDDTAVRTWFRATKTTLTDVIEMGVLARPAAQAYLEARVCEEYGGIVYTHLGSEQQASHDARTPSSSVASSSMGNTTDTTDTTDPTDSTDPTDAFDTDHWPSERNYRFDTGDDREP</sequence>
<keyword evidence="3" id="KW-1185">Reference proteome</keyword>
<proteinExistence type="predicted"/>
<dbReference type="PATRIC" id="fig|1227491.4.peg.3171"/>
<reference evidence="2 3" key="1">
    <citation type="journal article" date="2014" name="PLoS Genet.">
        <title>Phylogenetically driven sequencing of extremely halophilic archaea reveals strategies for static and dynamic osmo-response.</title>
        <authorList>
            <person name="Becker E.A."/>
            <person name="Seitzer P.M."/>
            <person name="Tritt A."/>
            <person name="Larsen D."/>
            <person name="Krusor M."/>
            <person name="Yao A.I."/>
            <person name="Wu D."/>
            <person name="Madern D."/>
            <person name="Eisen J.A."/>
            <person name="Darling A.E."/>
            <person name="Facciotti M.T."/>
        </authorList>
    </citation>
    <scope>NUCLEOTIDE SEQUENCE [LARGE SCALE GENOMIC DNA]</scope>
    <source>
        <strain evidence="2 3">DSM 13077</strain>
    </source>
</reference>
<dbReference type="InterPro" id="IPR046622">
    <property type="entry name" value="DUF6735"/>
</dbReference>
<organism evidence="2 3">
    <name type="scientific">Natrialba aegyptia DSM 13077</name>
    <dbReference type="NCBI Taxonomy" id="1227491"/>
    <lineage>
        <taxon>Archaea</taxon>
        <taxon>Methanobacteriati</taxon>
        <taxon>Methanobacteriota</taxon>
        <taxon>Stenosarchaea group</taxon>
        <taxon>Halobacteria</taxon>
        <taxon>Halobacteriales</taxon>
        <taxon>Natrialbaceae</taxon>
        <taxon>Natrialba</taxon>
    </lineage>
</organism>
<gene>
    <name evidence="2" type="ORF">C480_15440</name>
</gene>
<feature type="region of interest" description="Disordered" evidence="1">
    <location>
        <begin position="164"/>
        <end position="225"/>
    </location>
</feature>
<name>M0AYJ6_9EURY</name>
<comment type="caution">
    <text evidence="2">The sequence shown here is derived from an EMBL/GenBank/DDBJ whole genome shotgun (WGS) entry which is preliminary data.</text>
</comment>
<feature type="compositionally biased region" description="Basic and acidic residues" evidence="1">
    <location>
        <begin position="205"/>
        <end position="225"/>
    </location>
</feature>